<feature type="transmembrane region" description="Helical" evidence="2">
    <location>
        <begin position="446"/>
        <end position="468"/>
    </location>
</feature>
<dbReference type="PANTHER" id="PTHR31331:SF1">
    <property type="entry name" value="CYSTEINE RICH SECRETORY PROTEIN LCCL DOMAIN CONTAINING 2"/>
    <property type="match status" value="1"/>
</dbReference>
<feature type="compositionally biased region" description="Low complexity" evidence="1">
    <location>
        <begin position="29"/>
        <end position="39"/>
    </location>
</feature>
<sequence length="688" mass="77371">MSDEQRLSLLTHKRPDPESQIGSESPDVTSQEIPQSSPEETPEPEFHTRWAALHPKTWKDSVKSFFVAWARGPAHPRDDPPQPIWKLRQLELLPDRFRRKVLPTSRVIVLLVYMLVWIAIWSRVLLPYFTEVPEVKGDPDATVISLTCTDAYDFWKGKNAACGLDAKACPKLHQDKDVIIRCPALCDRGSWLYSLRAVGDQMIKYRGLFVGGGEKERDENGIITHPYRADSFPCGAAVHAGIVSPFYGGCAKASFSSGPQSSFAAQKGHYGVSDSIEFDSFFPTSYVFSELESKVSHCKDPRLVVLFLNILLGLPIVILGSSTVFIWIIMSVGFWTITLATDPPTLVDPASLETFYELISLSLGRFLPTCFVMYFLWEVSIKRTFSKPQEENINPADDQTPTGSPMSRLIFWYPFFWLGVLNNITFDRLPVDRLTLKDLKAQPGALLTVSVFAVIIVVCVVTQAYLVWLSGRFNKLIKVYIMMFAALFAIAWIPGLTLRIHHYIFALMFIPGCSTRGRTAYVFQGLLLGLFLSGVARWGYASIAETNLSLLRGEPAGKITPPTIFDVNAADGMIYWEDSFDTAEVKNSTYLTNELTKYTHVSLLVNDVERYIDVNEGKLNLTELVENNKHLDKLVKMSMVQQADPADIALYLRISRYDPKSKRHGDYTKAYKLQYPSFNLTKAASGVT</sequence>
<name>A0A2P7YFC4_9ASCO</name>
<feature type="region of interest" description="Disordered" evidence="1">
    <location>
        <begin position="1"/>
        <end position="46"/>
    </location>
</feature>
<keyword evidence="5" id="KW-1185">Reference proteome</keyword>
<protein>
    <recommendedName>
        <fullName evidence="3">LCCL domain-containing protein</fullName>
    </recommendedName>
</protein>
<dbReference type="AlphaFoldDB" id="A0A2P7YFC4"/>
<dbReference type="PANTHER" id="PTHR31331">
    <property type="entry name" value="LCCL DOMAIN PROTEIN (AFU_ORTHOLOGUE AFUA_5G08630)"/>
    <property type="match status" value="1"/>
</dbReference>
<dbReference type="GeneID" id="36568404"/>
<reference evidence="4 5" key="1">
    <citation type="submission" date="2018-03" db="EMBL/GenBank/DDBJ databases">
        <title>Candida pseudohaemulonii genome assembly and annotation.</title>
        <authorList>
            <person name="Munoz J.F."/>
            <person name="Gade L.G."/>
            <person name="Chow N.A."/>
            <person name="Litvintseva A.P."/>
            <person name="Loparev V.N."/>
            <person name="Cuomo C.A."/>
        </authorList>
    </citation>
    <scope>NUCLEOTIDE SEQUENCE [LARGE SCALE GENOMIC DNA]</scope>
    <source>
        <strain evidence="4 5">B12108</strain>
    </source>
</reference>
<keyword evidence="2" id="KW-1133">Transmembrane helix</keyword>
<dbReference type="Gene3D" id="2.170.130.20">
    <property type="entry name" value="LCCL-like domain"/>
    <property type="match status" value="1"/>
</dbReference>
<evidence type="ECO:0000259" key="3">
    <source>
        <dbReference type="Pfam" id="PF03815"/>
    </source>
</evidence>
<feature type="transmembrane region" description="Helical" evidence="2">
    <location>
        <begin position="409"/>
        <end position="426"/>
    </location>
</feature>
<evidence type="ECO:0000256" key="1">
    <source>
        <dbReference type="SAM" id="MobiDB-lite"/>
    </source>
</evidence>
<dbReference type="SUPFAM" id="SSF69848">
    <property type="entry name" value="LCCL domain"/>
    <property type="match status" value="1"/>
</dbReference>
<feature type="transmembrane region" description="Helical" evidence="2">
    <location>
        <begin position="107"/>
        <end position="126"/>
    </location>
</feature>
<dbReference type="EMBL" id="PYFQ01000020">
    <property type="protein sequence ID" value="PSK34657.1"/>
    <property type="molecule type" value="Genomic_DNA"/>
</dbReference>
<dbReference type="Pfam" id="PF03815">
    <property type="entry name" value="LCCL"/>
    <property type="match status" value="1"/>
</dbReference>
<feature type="transmembrane region" description="Helical" evidence="2">
    <location>
        <begin position="520"/>
        <end position="540"/>
    </location>
</feature>
<feature type="domain" description="LCCL" evidence="3">
    <location>
        <begin position="174"/>
        <end position="273"/>
    </location>
</feature>
<keyword evidence="2" id="KW-0472">Membrane</keyword>
<evidence type="ECO:0000256" key="2">
    <source>
        <dbReference type="SAM" id="Phobius"/>
    </source>
</evidence>
<dbReference type="VEuPathDB" id="FungiDB:C7M61_005017"/>
<organism evidence="4 5">
    <name type="scientific">Candidozyma pseudohaemuli</name>
    <dbReference type="NCBI Taxonomy" id="418784"/>
    <lineage>
        <taxon>Eukaryota</taxon>
        <taxon>Fungi</taxon>
        <taxon>Dikarya</taxon>
        <taxon>Ascomycota</taxon>
        <taxon>Saccharomycotina</taxon>
        <taxon>Pichiomycetes</taxon>
        <taxon>Metschnikowiaceae</taxon>
        <taxon>Candidozyma</taxon>
    </lineage>
</organism>
<keyword evidence="2" id="KW-0812">Transmembrane</keyword>
<feature type="transmembrane region" description="Helical" evidence="2">
    <location>
        <begin position="303"/>
        <end position="335"/>
    </location>
</feature>
<accession>A0A2P7YFC4</accession>
<dbReference type="OrthoDB" id="441660at2759"/>
<proteinExistence type="predicted"/>
<feature type="transmembrane region" description="Helical" evidence="2">
    <location>
        <begin position="480"/>
        <end position="500"/>
    </location>
</feature>
<dbReference type="InterPro" id="IPR036609">
    <property type="entry name" value="LCCL_sf"/>
</dbReference>
<dbReference type="Proteomes" id="UP000241107">
    <property type="component" value="Unassembled WGS sequence"/>
</dbReference>
<evidence type="ECO:0000313" key="5">
    <source>
        <dbReference type="Proteomes" id="UP000241107"/>
    </source>
</evidence>
<dbReference type="InterPro" id="IPR004043">
    <property type="entry name" value="LCCL"/>
</dbReference>
<dbReference type="InterPro" id="IPR051957">
    <property type="entry name" value="CRISP-LCCL_domain"/>
</dbReference>
<gene>
    <name evidence="4" type="ORF">C7M61_005017</name>
</gene>
<comment type="caution">
    <text evidence="4">The sequence shown here is derived from an EMBL/GenBank/DDBJ whole genome shotgun (WGS) entry which is preliminary data.</text>
</comment>
<dbReference type="RefSeq" id="XP_024711547.1">
    <property type="nucleotide sequence ID" value="XM_024860329.1"/>
</dbReference>
<evidence type="ECO:0000313" key="4">
    <source>
        <dbReference type="EMBL" id="PSK34657.1"/>
    </source>
</evidence>